<feature type="domain" description="Major facilitator superfamily (MFS) profile" evidence="8">
    <location>
        <begin position="1"/>
        <end position="394"/>
    </location>
</feature>
<dbReference type="InterPro" id="IPR036259">
    <property type="entry name" value="MFS_trans_sf"/>
</dbReference>
<sequence>MDSVHIPNLLQGITTGMRSAFMPLFSKELGADDAMIGIIVHLPALQEMLVNIPAGPYTSTFGPRTGMNSGMLVVAAGAIMTALCWNALTLSVANFTVGGGMGLFVLARHVMLARIVDKDQRGRLMSMVGGGERWASSIGPLFGGILVEMAGTRWCSFATVPAAIACVYVMSNSSRIHQLEAEHNEQFLARRTNEEKDKLNSAPISLTEVVHRHGGLIFRVGTYAMNIIQLRTCRKLLLPLAAMSAGLRPSVVGLMLSLSFAVDATLFFLGGMIMDKFGRKYSAIPTSVNLGFAFFLLGQAQGMWSLAAASIAFGLADSLGAGLLLTLNADYAPKDAGPEFIGVFRTVQDSGQLFGPLLASWLMLATSFQTTCFVFGTLGLLNAIWALFLIPADDESTDTIQ</sequence>
<feature type="transmembrane region" description="Helical" evidence="7">
    <location>
        <begin position="361"/>
        <end position="390"/>
    </location>
</feature>
<dbReference type="Gene3D" id="1.20.1250.20">
    <property type="entry name" value="MFS general substrate transporter like domains"/>
    <property type="match status" value="2"/>
</dbReference>
<dbReference type="PROSITE" id="PS50850">
    <property type="entry name" value="MFS"/>
    <property type="match status" value="1"/>
</dbReference>
<feature type="transmembrane region" description="Helical" evidence="7">
    <location>
        <begin position="304"/>
        <end position="325"/>
    </location>
</feature>
<organism evidence="9 10">
    <name type="scientific">Bodo saltans</name>
    <name type="common">Flagellated protozoan</name>
    <dbReference type="NCBI Taxonomy" id="75058"/>
    <lineage>
        <taxon>Eukaryota</taxon>
        <taxon>Discoba</taxon>
        <taxon>Euglenozoa</taxon>
        <taxon>Kinetoplastea</taxon>
        <taxon>Metakinetoplastina</taxon>
        <taxon>Eubodonida</taxon>
        <taxon>Bodonidae</taxon>
        <taxon>Bodo</taxon>
    </lineage>
</organism>
<dbReference type="PANTHER" id="PTHR23517:SF3">
    <property type="entry name" value="INTEGRAL MEMBRANE TRANSPORT PROTEIN"/>
    <property type="match status" value="1"/>
</dbReference>
<keyword evidence="4 7" id="KW-0812">Transmembrane</keyword>
<dbReference type="PROSITE" id="PS00216">
    <property type="entry name" value="SUGAR_TRANSPORT_1"/>
    <property type="match status" value="1"/>
</dbReference>
<proteinExistence type="predicted"/>
<dbReference type="Pfam" id="PF07690">
    <property type="entry name" value="MFS_1"/>
    <property type="match status" value="2"/>
</dbReference>
<dbReference type="InterPro" id="IPR005829">
    <property type="entry name" value="Sugar_transporter_CS"/>
</dbReference>
<name>A0A0S4J4Z1_BODSA</name>
<dbReference type="InterPro" id="IPR050171">
    <property type="entry name" value="MFS_Transporters"/>
</dbReference>
<dbReference type="InterPro" id="IPR020846">
    <property type="entry name" value="MFS_dom"/>
</dbReference>
<evidence type="ECO:0000259" key="8">
    <source>
        <dbReference type="PROSITE" id="PS50850"/>
    </source>
</evidence>
<dbReference type="OrthoDB" id="6339427at2759"/>
<dbReference type="Proteomes" id="UP000051952">
    <property type="component" value="Unassembled WGS sequence"/>
</dbReference>
<feature type="transmembrane region" description="Helical" evidence="7">
    <location>
        <begin position="70"/>
        <end position="88"/>
    </location>
</feature>
<dbReference type="EMBL" id="CYKH01000865">
    <property type="protein sequence ID" value="CUG54069.1"/>
    <property type="molecule type" value="Genomic_DNA"/>
</dbReference>
<evidence type="ECO:0000256" key="2">
    <source>
        <dbReference type="ARBA" id="ARBA00022448"/>
    </source>
</evidence>
<dbReference type="VEuPathDB" id="TriTrypDB:BSAL_16895"/>
<evidence type="ECO:0000313" key="9">
    <source>
        <dbReference type="EMBL" id="CUG54069.1"/>
    </source>
</evidence>
<comment type="subcellular location">
    <subcellularLocation>
        <location evidence="1">Cell membrane</location>
        <topology evidence="1">Multi-pass membrane protein</topology>
    </subcellularLocation>
</comment>
<reference evidence="10" key="1">
    <citation type="submission" date="2015-09" db="EMBL/GenBank/DDBJ databases">
        <authorList>
            <consortium name="Pathogen Informatics"/>
        </authorList>
    </citation>
    <scope>NUCLEOTIDE SEQUENCE [LARGE SCALE GENOMIC DNA]</scope>
    <source>
        <strain evidence="10">Lake Konstanz</strain>
    </source>
</reference>
<evidence type="ECO:0000256" key="5">
    <source>
        <dbReference type="ARBA" id="ARBA00022989"/>
    </source>
</evidence>
<keyword evidence="3" id="KW-1003">Cell membrane</keyword>
<evidence type="ECO:0000256" key="7">
    <source>
        <dbReference type="SAM" id="Phobius"/>
    </source>
</evidence>
<dbReference type="GO" id="GO:0022857">
    <property type="term" value="F:transmembrane transporter activity"/>
    <property type="evidence" value="ECO:0007669"/>
    <property type="project" value="InterPro"/>
</dbReference>
<keyword evidence="2" id="KW-0813">Transport</keyword>
<evidence type="ECO:0000313" key="10">
    <source>
        <dbReference type="Proteomes" id="UP000051952"/>
    </source>
</evidence>
<dbReference type="PANTHER" id="PTHR23517">
    <property type="entry name" value="RESISTANCE PROTEIN MDTM, PUTATIVE-RELATED-RELATED"/>
    <property type="match status" value="1"/>
</dbReference>
<dbReference type="SUPFAM" id="SSF103473">
    <property type="entry name" value="MFS general substrate transporter"/>
    <property type="match status" value="1"/>
</dbReference>
<dbReference type="AlphaFoldDB" id="A0A0S4J4Z1"/>
<feature type="transmembrane region" description="Helical" evidence="7">
    <location>
        <begin position="251"/>
        <end position="274"/>
    </location>
</feature>
<evidence type="ECO:0000256" key="4">
    <source>
        <dbReference type="ARBA" id="ARBA00022692"/>
    </source>
</evidence>
<keyword evidence="10" id="KW-1185">Reference proteome</keyword>
<keyword evidence="5 7" id="KW-1133">Transmembrane helix</keyword>
<dbReference type="CDD" id="cd17325">
    <property type="entry name" value="MFS_MdtG_SLC18_like"/>
    <property type="match status" value="1"/>
</dbReference>
<dbReference type="InterPro" id="IPR011701">
    <property type="entry name" value="MFS"/>
</dbReference>
<evidence type="ECO:0000256" key="3">
    <source>
        <dbReference type="ARBA" id="ARBA00022475"/>
    </source>
</evidence>
<dbReference type="GO" id="GO:0005886">
    <property type="term" value="C:plasma membrane"/>
    <property type="evidence" value="ECO:0007669"/>
    <property type="project" value="UniProtKB-SubCell"/>
</dbReference>
<accession>A0A0S4J4Z1</accession>
<protein>
    <submittedName>
        <fullName evidence="9">Membrane transporter, putative</fullName>
    </submittedName>
</protein>
<evidence type="ECO:0000256" key="1">
    <source>
        <dbReference type="ARBA" id="ARBA00004651"/>
    </source>
</evidence>
<feature type="transmembrane region" description="Helical" evidence="7">
    <location>
        <begin position="94"/>
        <end position="116"/>
    </location>
</feature>
<keyword evidence="6 7" id="KW-0472">Membrane</keyword>
<evidence type="ECO:0000256" key="6">
    <source>
        <dbReference type="ARBA" id="ARBA00023136"/>
    </source>
</evidence>
<gene>
    <name evidence="9" type="ORF">BSAL_80870</name>
</gene>